<dbReference type="EMBL" id="RAWI01000364">
    <property type="protein sequence ID" value="RKH94841.1"/>
    <property type="molecule type" value="Genomic_DNA"/>
</dbReference>
<sequence>MTMRQGSLLVAILFVGCVRGSRSAPAPVEDDRSIVFPSFSDADVVEVQPSQRPYVLEGALLQALMIATQDFLPPASKDVPCQHRPEAQRYQVMRRDDLFFIHISEDPTACGKTYPSLDSGAWYALGRDGRIRRRVLDGMPVDTLTDGGDSQPIPAEPGVAPALDSVWKDPTRPWPEGLRDGGSPEDVN</sequence>
<organism evidence="2 3">
    <name type="scientific">Corallococcus praedator</name>
    <dbReference type="NCBI Taxonomy" id="2316724"/>
    <lineage>
        <taxon>Bacteria</taxon>
        <taxon>Pseudomonadati</taxon>
        <taxon>Myxococcota</taxon>
        <taxon>Myxococcia</taxon>
        <taxon>Myxococcales</taxon>
        <taxon>Cystobacterineae</taxon>
        <taxon>Myxococcaceae</taxon>
        <taxon>Corallococcus</taxon>
    </lineage>
</organism>
<evidence type="ECO:0000313" key="2">
    <source>
        <dbReference type="EMBL" id="RKH94841.1"/>
    </source>
</evidence>
<name>A0ABX9QB41_9BACT</name>
<dbReference type="RefSeq" id="WP_120582637.1">
    <property type="nucleotide sequence ID" value="NZ_RAWI01000364.1"/>
</dbReference>
<keyword evidence="3" id="KW-1185">Reference proteome</keyword>
<comment type="caution">
    <text evidence="2">The sequence shown here is derived from an EMBL/GenBank/DDBJ whole genome shotgun (WGS) entry which is preliminary data.</text>
</comment>
<dbReference type="PROSITE" id="PS51257">
    <property type="entry name" value="PROKAR_LIPOPROTEIN"/>
    <property type="match status" value="1"/>
</dbReference>
<protein>
    <recommendedName>
        <fullName evidence="4">Lipoprotein</fullName>
    </recommendedName>
</protein>
<dbReference type="Proteomes" id="UP000278907">
    <property type="component" value="Unassembled WGS sequence"/>
</dbReference>
<accession>A0ABX9QB41</accession>
<proteinExistence type="predicted"/>
<evidence type="ECO:0000313" key="3">
    <source>
        <dbReference type="Proteomes" id="UP000278907"/>
    </source>
</evidence>
<evidence type="ECO:0000256" key="1">
    <source>
        <dbReference type="SAM" id="MobiDB-lite"/>
    </source>
</evidence>
<reference evidence="2 3" key="1">
    <citation type="submission" date="2018-09" db="EMBL/GenBank/DDBJ databases">
        <authorList>
            <person name="Livingstone P.G."/>
            <person name="Whitworth D.E."/>
        </authorList>
    </citation>
    <scope>NUCLEOTIDE SEQUENCE [LARGE SCALE GENOMIC DNA]</scope>
    <source>
        <strain evidence="2 3">CA031B</strain>
    </source>
</reference>
<gene>
    <name evidence="2" type="ORF">D7Y13_32710</name>
</gene>
<feature type="region of interest" description="Disordered" evidence="1">
    <location>
        <begin position="141"/>
        <end position="188"/>
    </location>
</feature>
<evidence type="ECO:0008006" key="4">
    <source>
        <dbReference type="Google" id="ProtNLM"/>
    </source>
</evidence>